<evidence type="ECO:0000256" key="6">
    <source>
        <dbReference type="PIRNR" id="PIRNR039090"/>
    </source>
</evidence>
<name>A0A7X0MX98_9GAMM</name>
<dbReference type="PIRSF" id="PIRSF039090">
    <property type="entry name" value="Flis"/>
    <property type="match status" value="1"/>
</dbReference>
<dbReference type="EMBL" id="JACHHT010000003">
    <property type="protein sequence ID" value="MBB6523486.1"/>
    <property type="molecule type" value="Genomic_DNA"/>
</dbReference>
<evidence type="ECO:0000256" key="3">
    <source>
        <dbReference type="ARBA" id="ARBA00022490"/>
    </source>
</evidence>
<keyword evidence="7" id="KW-0966">Cell projection</keyword>
<dbReference type="InterPro" id="IPR036584">
    <property type="entry name" value="FliS_sf"/>
</dbReference>
<comment type="subcellular location">
    <subcellularLocation>
        <location evidence="1 6">Cytoplasm</location>
        <location evidence="1 6">Cytosol</location>
    </subcellularLocation>
</comment>
<dbReference type="GO" id="GO:0044780">
    <property type="term" value="P:bacterial-type flagellum assembly"/>
    <property type="evidence" value="ECO:0007669"/>
    <property type="project" value="InterPro"/>
</dbReference>
<reference evidence="7 8" key="1">
    <citation type="submission" date="2020-08" db="EMBL/GenBank/DDBJ databases">
        <title>Genomic Encyclopedia of Type Strains, Phase IV (KMG-IV): sequencing the most valuable type-strain genomes for metagenomic binning, comparative biology and taxonomic classification.</title>
        <authorList>
            <person name="Goeker M."/>
        </authorList>
    </citation>
    <scope>NUCLEOTIDE SEQUENCE [LARGE SCALE GENOMIC DNA]</scope>
    <source>
        <strain evidence="7 8">DSM 22368</strain>
    </source>
</reference>
<dbReference type="InParanoid" id="A0A7X0MX98"/>
<dbReference type="InterPro" id="IPR003713">
    <property type="entry name" value="FliS"/>
</dbReference>
<keyword evidence="8" id="KW-1185">Reference proteome</keyword>
<dbReference type="AlphaFoldDB" id="A0A7X0MX98"/>
<evidence type="ECO:0000256" key="1">
    <source>
        <dbReference type="ARBA" id="ARBA00004514"/>
    </source>
</evidence>
<accession>A0A7X0MX98</accession>
<evidence type="ECO:0000313" key="8">
    <source>
        <dbReference type="Proteomes" id="UP000528457"/>
    </source>
</evidence>
<organism evidence="7 8">
    <name type="scientific">Pseudoteredinibacter isoporae</name>
    <dbReference type="NCBI Taxonomy" id="570281"/>
    <lineage>
        <taxon>Bacteria</taxon>
        <taxon>Pseudomonadati</taxon>
        <taxon>Pseudomonadota</taxon>
        <taxon>Gammaproteobacteria</taxon>
        <taxon>Cellvibrionales</taxon>
        <taxon>Cellvibrionaceae</taxon>
        <taxon>Pseudoteredinibacter</taxon>
    </lineage>
</organism>
<keyword evidence="7" id="KW-0969">Cilium</keyword>
<keyword evidence="7" id="KW-0282">Flagellum</keyword>
<dbReference type="GO" id="GO:0071973">
    <property type="term" value="P:bacterial-type flagellum-dependent cell motility"/>
    <property type="evidence" value="ECO:0007669"/>
    <property type="project" value="TreeGrafter"/>
</dbReference>
<keyword evidence="4 6" id="KW-1005">Bacterial flagellum biogenesis</keyword>
<dbReference type="Proteomes" id="UP000528457">
    <property type="component" value="Unassembled WGS sequence"/>
</dbReference>
<gene>
    <name evidence="7" type="ORF">HNR48_003788</name>
</gene>
<evidence type="ECO:0000256" key="4">
    <source>
        <dbReference type="ARBA" id="ARBA00022795"/>
    </source>
</evidence>
<evidence type="ECO:0000313" key="7">
    <source>
        <dbReference type="EMBL" id="MBB6523486.1"/>
    </source>
</evidence>
<dbReference type="GO" id="GO:0005829">
    <property type="term" value="C:cytosol"/>
    <property type="evidence" value="ECO:0007669"/>
    <property type="project" value="UniProtKB-SubCell"/>
</dbReference>
<dbReference type="PANTHER" id="PTHR34773:SF1">
    <property type="entry name" value="FLAGELLAR SECRETION CHAPERONE FLIS"/>
    <property type="match status" value="1"/>
</dbReference>
<protein>
    <recommendedName>
        <fullName evidence="6">Flagellar secretion chaperone FliS</fullName>
    </recommendedName>
</protein>
<dbReference type="NCBIfam" id="TIGR00208">
    <property type="entry name" value="fliS"/>
    <property type="match status" value="1"/>
</dbReference>
<proteinExistence type="inferred from homology"/>
<evidence type="ECO:0000256" key="5">
    <source>
        <dbReference type="ARBA" id="ARBA00023186"/>
    </source>
</evidence>
<dbReference type="RefSeq" id="WP_166847706.1">
    <property type="nucleotide sequence ID" value="NZ_JAAONY010000003.1"/>
</dbReference>
<comment type="similarity">
    <text evidence="2 6">Belongs to the FliS family.</text>
</comment>
<keyword evidence="5" id="KW-0143">Chaperone</keyword>
<dbReference type="FunCoup" id="A0A7X0MX98">
    <property type="interactions" value="68"/>
</dbReference>
<comment type="caution">
    <text evidence="7">The sequence shown here is derived from an EMBL/GenBank/DDBJ whole genome shotgun (WGS) entry which is preliminary data.</text>
</comment>
<dbReference type="Gene3D" id="1.20.120.340">
    <property type="entry name" value="Flagellar protein FliS"/>
    <property type="match status" value="1"/>
</dbReference>
<dbReference type="PANTHER" id="PTHR34773">
    <property type="entry name" value="FLAGELLAR SECRETION CHAPERONE FLIS"/>
    <property type="match status" value="1"/>
</dbReference>
<keyword evidence="3 6" id="KW-0963">Cytoplasm</keyword>
<evidence type="ECO:0000256" key="2">
    <source>
        <dbReference type="ARBA" id="ARBA00008787"/>
    </source>
</evidence>
<dbReference type="CDD" id="cd16098">
    <property type="entry name" value="FliS"/>
    <property type="match status" value="1"/>
</dbReference>
<sequence>MFYGSGSAAAQYQRNNSYSALDASPHKLISLLMGGALDRLAKAKGHAERGEHEQRSRFIGKATEMIDCLRESLDHKHNPDMTRDLEQLYDYMTFRLFSANAENSPAMIEEVYSLLHGIYAAWQEIEA</sequence>
<dbReference type="Pfam" id="PF02561">
    <property type="entry name" value="FliS"/>
    <property type="match status" value="1"/>
</dbReference>
<dbReference type="SUPFAM" id="SSF101116">
    <property type="entry name" value="Flagellar export chaperone FliS"/>
    <property type="match status" value="1"/>
</dbReference>